<sequence>MADVVVRLGDACFAQARALAEATVRRRILAERRRARREAGLDRPWWGR</sequence>
<evidence type="ECO:0000313" key="2">
    <source>
        <dbReference type="Proteomes" id="UP001369736"/>
    </source>
</evidence>
<dbReference type="Proteomes" id="UP001369736">
    <property type="component" value="Unassembled WGS sequence"/>
</dbReference>
<dbReference type="RefSeq" id="WP_337699417.1">
    <property type="nucleotide sequence ID" value="NZ_JBBEGM010000001.1"/>
</dbReference>
<proteinExistence type="predicted"/>
<gene>
    <name evidence="1" type="ORF">WCD58_03230</name>
</gene>
<dbReference type="EMBL" id="JBBEGM010000001">
    <property type="protein sequence ID" value="MEJ2860150.1"/>
    <property type="molecule type" value="Genomic_DNA"/>
</dbReference>
<name>A0ABU8LYE3_9PSEU</name>
<protein>
    <submittedName>
        <fullName evidence="1">Uncharacterized protein</fullName>
    </submittedName>
</protein>
<evidence type="ECO:0000313" key="1">
    <source>
        <dbReference type="EMBL" id="MEJ2860150.1"/>
    </source>
</evidence>
<accession>A0ABU8LYE3</accession>
<reference evidence="1 2" key="1">
    <citation type="submission" date="2024-03" db="EMBL/GenBank/DDBJ databases">
        <title>Actinomycetospora sp. OC33-EN07, a novel actinomycete isolated from wild orchid (Aerides multiflora).</title>
        <authorList>
            <person name="Suriyachadkun C."/>
        </authorList>
    </citation>
    <scope>NUCLEOTIDE SEQUENCE [LARGE SCALE GENOMIC DNA]</scope>
    <source>
        <strain evidence="1 2">OC33-EN07</strain>
    </source>
</reference>
<keyword evidence="2" id="KW-1185">Reference proteome</keyword>
<organism evidence="1 2">
    <name type="scientific">Actinomycetospora flava</name>
    <dbReference type="NCBI Taxonomy" id="3129232"/>
    <lineage>
        <taxon>Bacteria</taxon>
        <taxon>Bacillati</taxon>
        <taxon>Actinomycetota</taxon>
        <taxon>Actinomycetes</taxon>
        <taxon>Pseudonocardiales</taxon>
        <taxon>Pseudonocardiaceae</taxon>
        <taxon>Actinomycetospora</taxon>
    </lineage>
</organism>
<comment type="caution">
    <text evidence="1">The sequence shown here is derived from an EMBL/GenBank/DDBJ whole genome shotgun (WGS) entry which is preliminary data.</text>
</comment>